<feature type="modified residue" description="4-aspartylphosphate" evidence="2">
    <location>
        <position position="68"/>
    </location>
</feature>
<dbReference type="Gene3D" id="3.40.50.2300">
    <property type="match status" value="1"/>
</dbReference>
<evidence type="ECO:0000256" key="2">
    <source>
        <dbReference type="PROSITE-ProRule" id="PRU00169"/>
    </source>
</evidence>
<dbReference type="Proteomes" id="UP000287352">
    <property type="component" value="Unassembled WGS sequence"/>
</dbReference>
<comment type="caution">
    <text evidence="4">The sequence shown here is derived from an EMBL/GenBank/DDBJ whole genome shotgun (WGS) entry which is preliminary data.</text>
</comment>
<dbReference type="InterPro" id="IPR011006">
    <property type="entry name" value="CheY-like_superfamily"/>
</dbReference>
<reference evidence="5" key="1">
    <citation type="submission" date="2018-12" db="EMBL/GenBank/DDBJ databases">
        <title>Tengunoibacter tsumagoiensis gen. nov., sp. nov., Dictyobacter kobayashii sp. nov., D. alpinus sp. nov., and D. joshuensis sp. nov. and description of Dictyobacteraceae fam. nov. within the order Ktedonobacterales isolated from Tengu-no-mugimeshi.</title>
        <authorList>
            <person name="Wang C.M."/>
            <person name="Zheng Y."/>
            <person name="Sakai Y."/>
            <person name="Toyoda A."/>
            <person name="Minakuchi Y."/>
            <person name="Abe K."/>
            <person name="Yokota A."/>
            <person name="Yabe S."/>
        </authorList>
    </citation>
    <scope>NUCLEOTIDE SEQUENCE [LARGE SCALE GENOMIC DNA]</scope>
    <source>
        <strain evidence="5">Uno3</strain>
    </source>
</reference>
<evidence type="ECO:0000256" key="1">
    <source>
        <dbReference type="ARBA" id="ARBA00022553"/>
    </source>
</evidence>
<organism evidence="4 5">
    <name type="scientific">Tengunoibacter tsumagoiensis</name>
    <dbReference type="NCBI Taxonomy" id="2014871"/>
    <lineage>
        <taxon>Bacteria</taxon>
        <taxon>Bacillati</taxon>
        <taxon>Chloroflexota</taxon>
        <taxon>Ktedonobacteria</taxon>
        <taxon>Ktedonobacterales</taxon>
        <taxon>Dictyobacteraceae</taxon>
        <taxon>Tengunoibacter</taxon>
    </lineage>
</organism>
<evidence type="ECO:0000259" key="3">
    <source>
        <dbReference type="PROSITE" id="PS50110"/>
    </source>
</evidence>
<evidence type="ECO:0000313" key="5">
    <source>
        <dbReference type="Proteomes" id="UP000287352"/>
    </source>
</evidence>
<accession>A0A401ZTN7</accession>
<dbReference type="PANTHER" id="PTHR44591:SF3">
    <property type="entry name" value="RESPONSE REGULATORY DOMAIN-CONTAINING PROTEIN"/>
    <property type="match status" value="1"/>
</dbReference>
<dbReference type="PANTHER" id="PTHR44591">
    <property type="entry name" value="STRESS RESPONSE REGULATOR PROTEIN 1"/>
    <property type="match status" value="1"/>
</dbReference>
<gene>
    <name evidence="4" type="ORF">KTT_00900</name>
</gene>
<evidence type="ECO:0000313" key="4">
    <source>
        <dbReference type="EMBL" id="GCE10231.1"/>
    </source>
</evidence>
<sequence length="132" mass="14967">MAHNGDQKIKRTVKNTKTVLVVEDDANIGEVLVEAITQETDMLAILVSDGFEALKVVKSIKPNLFILDYQLPRMNGIELYDQLHAHEELTNIPALMMSARLPQKELEKRHIFGMNKPIDLDDFLQTIEKLVG</sequence>
<proteinExistence type="predicted"/>
<keyword evidence="1 2" id="KW-0597">Phosphoprotein</keyword>
<dbReference type="SUPFAM" id="SSF52172">
    <property type="entry name" value="CheY-like"/>
    <property type="match status" value="1"/>
</dbReference>
<feature type="domain" description="Response regulatory" evidence="3">
    <location>
        <begin position="18"/>
        <end position="131"/>
    </location>
</feature>
<dbReference type="RefSeq" id="WP_126577846.1">
    <property type="nucleotide sequence ID" value="NZ_BIFR01000001.1"/>
</dbReference>
<dbReference type="PROSITE" id="PS50110">
    <property type="entry name" value="RESPONSE_REGULATORY"/>
    <property type="match status" value="1"/>
</dbReference>
<dbReference type="InterPro" id="IPR001789">
    <property type="entry name" value="Sig_transdc_resp-reg_receiver"/>
</dbReference>
<dbReference type="SMART" id="SM00448">
    <property type="entry name" value="REC"/>
    <property type="match status" value="1"/>
</dbReference>
<dbReference type="EMBL" id="BIFR01000001">
    <property type="protein sequence ID" value="GCE10231.1"/>
    <property type="molecule type" value="Genomic_DNA"/>
</dbReference>
<dbReference type="Pfam" id="PF00072">
    <property type="entry name" value="Response_reg"/>
    <property type="match status" value="1"/>
</dbReference>
<dbReference type="InterPro" id="IPR050595">
    <property type="entry name" value="Bact_response_regulator"/>
</dbReference>
<protein>
    <recommendedName>
        <fullName evidence="3">Response regulatory domain-containing protein</fullName>
    </recommendedName>
</protein>
<keyword evidence="5" id="KW-1185">Reference proteome</keyword>
<dbReference type="OrthoDB" id="159357at2"/>
<name>A0A401ZTN7_9CHLR</name>
<dbReference type="AlphaFoldDB" id="A0A401ZTN7"/>
<dbReference type="GO" id="GO:0000160">
    <property type="term" value="P:phosphorelay signal transduction system"/>
    <property type="evidence" value="ECO:0007669"/>
    <property type="project" value="InterPro"/>
</dbReference>